<dbReference type="Gene3D" id="3.40.1410.10">
    <property type="entry name" value="Chorismate lyase-like"/>
    <property type="match status" value="1"/>
</dbReference>
<sequence>MSAKLPTDERLPLYQRLRDAFQTRIASGEWKPGGPIPTEAELTREYGVAIGTIRKAVDTLVSDGLLQRSQGRGTFVRRPDFESSFLRFFRQTSTSGERITPEGQVLARSLAKPPQHVRQALQLDAEAQGLKLDRLRKIDGNAIFREEIWLPHGRFQALENIPLEEFDNLLYPFYESQCGQLIASATETLSVSRADARTAKMLGIEQGSPVVIIDRTALGYDRTPLEYRRSWGSADTFHYRIDIS</sequence>
<keyword evidence="6" id="KW-1185">Reference proteome</keyword>
<evidence type="ECO:0000256" key="2">
    <source>
        <dbReference type="ARBA" id="ARBA00023125"/>
    </source>
</evidence>
<evidence type="ECO:0000256" key="3">
    <source>
        <dbReference type="ARBA" id="ARBA00023163"/>
    </source>
</evidence>
<dbReference type="PANTHER" id="PTHR44846:SF1">
    <property type="entry name" value="MANNOSYL-D-GLYCERATE TRANSPORT_METABOLISM SYSTEM REPRESSOR MNGR-RELATED"/>
    <property type="match status" value="1"/>
</dbReference>
<dbReference type="SMART" id="SM00345">
    <property type="entry name" value="HTH_GNTR"/>
    <property type="match status" value="1"/>
</dbReference>
<evidence type="ECO:0000256" key="1">
    <source>
        <dbReference type="ARBA" id="ARBA00023015"/>
    </source>
</evidence>
<dbReference type="CDD" id="cd07377">
    <property type="entry name" value="WHTH_GntR"/>
    <property type="match status" value="1"/>
</dbReference>
<dbReference type="AlphaFoldDB" id="A0A856QLK3"/>
<dbReference type="SMART" id="SM00866">
    <property type="entry name" value="UTRA"/>
    <property type="match status" value="1"/>
</dbReference>
<protein>
    <submittedName>
        <fullName evidence="5">GntR family transcriptional regulator</fullName>
    </submittedName>
</protein>
<dbReference type="Proteomes" id="UP000324285">
    <property type="component" value="Chromosome"/>
</dbReference>
<keyword evidence="2" id="KW-0238">DNA-binding</keyword>
<name>A0A856QLK3_9GAMM</name>
<dbReference type="Pfam" id="PF00392">
    <property type="entry name" value="GntR"/>
    <property type="match status" value="1"/>
</dbReference>
<dbReference type="InterPro" id="IPR050679">
    <property type="entry name" value="Bact_HTH_transcr_reg"/>
</dbReference>
<dbReference type="SUPFAM" id="SSF64288">
    <property type="entry name" value="Chorismate lyase-like"/>
    <property type="match status" value="1"/>
</dbReference>
<keyword evidence="3" id="KW-0804">Transcription</keyword>
<dbReference type="GO" id="GO:0045892">
    <property type="term" value="P:negative regulation of DNA-templated transcription"/>
    <property type="evidence" value="ECO:0007669"/>
    <property type="project" value="TreeGrafter"/>
</dbReference>
<gene>
    <name evidence="5" type="ORF">E4T21_04005</name>
</gene>
<dbReference type="PROSITE" id="PS50949">
    <property type="entry name" value="HTH_GNTR"/>
    <property type="match status" value="1"/>
</dbReference>
<dbReference type="InterPro" id="IPR011663">
    <property type="entry name" value="UTRA"/>
</dbReference>
<dbReference type="Gene3D" id="1.10.10.10">
    <property type="entry name" value="Winged helix-like DNA-binding domain superfamily/Winged helix DNA-binding domain"/>
    <property type="match status" value="1"/>
</dbReference>
<evidence type="ECO:0000313" key="6">
    <source>
        <dbReference type="Proteomes" id="UP000324285"/>
    </source>
</evidence>
<dbReference type="KEGG" id="hbh:E4T21_04005"/>
<feature type="domain" description="HTH gntR-type" evidence="4">
    <location>
        <begin position="11"/>
        <end position="79"/>
    </location>
</feature>
<dbReference type="InterPro" id="IPR036390">
    <property type="entry name" value="WH_DNA-bd_sf"/>
</dbReference>
<dbReference type="InterPro" id="IPR000524">
    <property type="entry name" value="Tscrpt_reg_HTH_GntR"/>
</dbReference>
<dbReference type="SUPFAM" id="SSF46785">
    <property type="entry name" value="Winged helix' DNA-binding domain"/>
    <property type="match status" value="1"/>
</dbReference>
<dbReference type="GO" id="GO:0003677">
    <property type="term" value="F:DNA binding"/>
    <property type="evidence" value="ECO:0007669"/>
    <property type="project" value="UniProtKB-KW"/>
</dbReference>
<evidence type="ECO:0000259" key="4">
    <source>
        <dbReference type="PROSITE" id="PS50949"/>
    </source>
</evidence>
<evidence type="ECO:0000313" key="5">
    <source>
        <dbReference type="EMBL" id="QEM80808.2"/>
    </source>
</evidence>
<dbReference type="InterPro" id="IPR036388">
    <property type="entry name" value="WH-like_DNA-bd_sf"/>
</dbReference>
<dbReference type="Pfam" id="PF07702">
    <property type="entry name" value="UTRA"/>
    <property type="match status" value="1"/>
</dbReference>
<dbReference type="InterPro" id="IPR028978">
    <property type="entry name" value="Chorismate_lyase_/UTRA_dom_sf"/>
</dbReference>
<dbReference type="EMBL" id="CP038437">
    <property type="protein sequence ID" value="QEM80808.2"/>
    <property type="molecule type" value="Genomic_DNA"/>
</dbReference>
<organism evidence="5 6">
    <name type="scientific">Halomonas binhaiensis</name>
    <dbReference type="NCBI Taxonomy" id="2562282"/>
    <lineage>
        <taxon>Bacteria</taxon>
        <taxon>Pseudomonadati</taxon>
        <taxon>Pseudomonadota</taxon>
        <taxon>Gammaproteobacteria</taxon>
        <taxon>Oceanospirillales</taxon>
        <taxon>Halomonadaceae</taxon>
        <taxon>Halomonas</taxon>
    </lineage>
</organism>
<accession>A0A856QLK3</accession>
<dbReference type="PANTHER" id="PTHR44846">
    <property type="entry name" value="MANNOSYL-D-GLYCERATE TRANSPORT/METABOLISM SYSTEM REPRESSOR MNGR-RELATED"/>
    <property type="match status" value="1"/>
</dbReference>
<dbReference type="GO" id="GO:0003700">
    <property type="term" value="F:DNA-binding transcription factor activity"/>
    <property type="evidence" value="ECO:0007669"/>
    <property type="project" value="InterPro"/>
</dbReference>
<keyword evidence="1" id="KW-0805">Transcription regulation</keyword>
<proteinExistence type="predicted"/>
<reference evidence="5" key="1">
    <citation type="submission" date="2021-02" db="EMBL/GenBank/DDBJ databases">
        <title>Strain Y2R2, a novel species of the genus Halomonas.</title>
        <authorList>
            <person name="Huang H."/>
        </authorList>
    </citation>
    <scope>NUCLEOTIDE SEQUENCE</scope>
    <source>
        <strain evidence="5">Y2R2</strain>
    </source>
</reference>